<comment type="similarity">
    <text evidence="4">Belongs to the protein kinase superfamily.</text>
</comment>
<reference evidence="6 7" key="1">
    <citation type="submission" date="2024-04" db="EMBL/GenBank/DDBJ databases">
        <title>Tritrichomonas musculus Genome.</title>
        <authorList>
            <person name="Alves-Ferreira E."/>
            <person name="Grigg M."/>
            <person name="Lorenzi H."/>
            <person name="Galac M."/>
        </authorList>
    </citation>
    <scope>NUCLEOTIDE SEQUENCE [LARGE SCALE GENOMIC DNA]</scope>
    <source>
        <strain evidence="6 7">EAF2021</strain>
    </source>
</reference>
<dbReference type="Gene3D" id="1.10.510.10">
    <property type="entry name" value="Transferase(Phosphotransferase) domain 1"/>
    <property type="match status" value="1"/>
</dbReference>
<keyword evidence="4" id="KW-0418">Kinase</keyword>
<dbReference type="PROSITE" id="PS50011">
    <property type="entry name" value="PROTEIN_KINASE_DOM"/>
    <property type="match status" value="1"/>
</dbReference>
<feature type="binding site" evidence="3">
    <location>
        <position position="45"/>
    </location>
    <ligand>
        <name>ATP</name>
        <dbReference type="ChEBI" id="CHEBI:30616"/>
    </ligand>
</feature>
<keyword evidence="2 3" id="KW-0067">ATP-binding</keyword>
<evidence type="ECO:0000313" key="6">
    <source>
        <dbReference type="EMBL" id="KAK8842336.1"/>
    </source>
</evidence>
<gene>
    <name evidence="6" type="ORF">M9Y10_025914</name>
</gene>
<dbReference type="Proteomes" id="UP001470230">
    <property type="component" value="Unassembled WGS sequence"/>
</dbReference>
<keyword evidence="4" id="KW-0723">Serine/threonine-protein kinase</keyword>
<evidence type="ECO:0000256" key="2">
    <source>
        <dbReference type="ARBA" id="ARBA00022840"/>
    </source>
</evidence>
<evidence type="ECO:0000259" key="5">
    <source>
        <dbReference type="PROSITE" id="PS50011"/>
    </source>
</evidence>
<feature type="domain" description="Protein kinase" evidence="5">
    <location>
        <begin position="16"/>
        <end position="258"/>
    </location>
</feature>
<keyword evidence="4" id="KW-0808">Transferase</keyword>
<evidence type="ECO:0000313" key="7">
    <source>
        <dbReference type="Proteomes" id="UP001470230"/>
    </source>
</evidence>
<protein>
    <recommendedName>
        <fullName evidence="5">Protein kinase domain-containing protein</fullName>
    </recommendedName>
</protein>
<dbReference type="InterPro" id="IPR011009">
    <property type="entry name" value="Kinase-like_dom_sf"/>
</dbReference>
<keyword evidence="1 3" id="KW-0547">Nucleotide-binding</keyword>
<organism evidence="6 7">
    <name type="scientific">Tritrichomonas musculus</name>
    <dbReference type="NCBI Taxonomy" id="1915356"/>
    <lineage>
        <taxon>Eukaryota</taxon>
        <taxon>Metamonada</taxon>
        <taxon>Parabasalia</taxon>
        <taxon>Tritrichomonadida</taxon>
        <taxon>Tritrichomonadidae</taxon>
        <taxon>Tritrichomonas</taxon>
    </lineage>
</organism>
<evidence type="ECO:0000256" key="3">
    <source>
        <dbReference type="PROSITE-ProRule" id="PRU10141"/>
    </source>
</evidence>
<dbReference type="PANTHER" id="PTHR24362:SF309">
    <property type="entry name" value="PROTEIN KINASE DOMAIN-CONTAINING PROTEIN"/>
    <property type="match status" value="1"/>
</dbReference>
<dbReference type="InterPro" id="IPR017441">
    <property type="entry name" value="Protein_kinase_ATP_BS"/>
</dbReference>
<dbReference type="SMART" id="SM00220">
    <property type="entry name" value="S_TKc"/>
    <property type="match status" value="1"/>
</dbReference>
<proteinExistence type="inferred from homology"/>
<dbReference type="PROSITE" id="PS00108">
    <property type="entry name" value="PROTEIN_KINASE_ST"/>
    <property type="match status" value="1"/>
</dbReference>
<comment type="caution">
    <text evidence="6">The sequence shown here is derived from an EMBL/GenBank/DDBJ whole genome shotgun (WGS) entry which is preliminary data.</text>
</comment>
<keyword evidence="7" id="KW-1185">Reference proteome</keyword>
<dbReference type="PANTHER" id="PTHR24362">
    <property type="entry name" value="SERINE/THREONINE-PROTEIN KINASE NEK"/>
    <property type="match status" value="1"/>
</dbReference>
<sequence length="333" mass="38991">MFDIEHIKPHLSKHGYEYKKTIGIGSYSNVFLCRSMKYNVDFAIKCISHNKVKEYEYNALINLTHHHIIQLYEIFGEDKFQYLVMEYCPNETLKKKGKLEYAEFINYSRQILEALSYCHSKKIAHRDIKPDNIFLDRYGRVKLADFGFAKQFDKDVISDERCGSTMYCSPEIIKDNSLFNPFQADIYALGITFFYMITGSHPFPNLSIENLKRLIAFGQINFSNYEINSDIQSIIMKMTSHNPKTRPRAESLLKLPIYQQNGSNSFISKSKCKEYYFNIMKPQKNGIIKPVSSYFPESLSEESMRKSILARKKWYTAKCDVLRPNIIKKSSQF</sequence>
<evidence type="ECO:0000256" key="4">
    <source>
        <dbReference type="RuleBase" id="RU000304"/>
    </source>
</evidence>
<dbReference type="EMBL" id="JAPFFF010000038">
    <property type="protein sequence ID" value="KAK8842336.1"/>
    <property type="molecule type" value="Genomic_DNA"/>
</dbReference>
<dbReference type="InterPro" id="IPR008271">
    <property type="entry name" value="Ser/Thr_kinase_AS"/>
</dbReference>
<dbReference type="Pfam" id="PF00069">
    <property type="entry name" value="Pkinase"/>
    <property type="match status" value="1"/>
</dbReference>
<dbReference type="SUPFAM" id="SSF56112">
    <property type="entry name" value="Protein kinase-like (PK-like)"/>
    <property type="match status" value="1"/>
</dbReference>
<evidence type="ECO:0000256" key="1">
    <source>
        <dbReference type="ARBA" id="ARBA00022741"/>
    </source>
</evidence>
<accession>A0ABR2H829</accession>
<dbReference type="InterPro" id="IPR000719">
    <property type="entry name" value="Prot_kinase_dom"/>
</dbReference>
<dbReference type="PROSITE" id="PS00107">
    <property type="entry name" value="PROTEIN_KINASE_ATP"/>
    <property type="match status" value="1"/>
</dbReference>
<name>A0ABR2H829_9EUKA</name>